<comment type="subcellular location">
    <subcellularLocation>
        <location evidence="1">Cell membrane</location>
        <topology evidence="1">Multi-pass membrane protein</topology>
    </subcellularLocation>
</comment>
<keyword evidence="5 7" id="KW-0472">Membrane</keyword>
<feature type="transmembrane region" description="Helical" evidence="7">
    <location>
        <begin position="701"/>
        <end position="725"/>
    </location>
</feature>
<keyword evidence="2" id="KW-1003">Cell membrane</keyword>
<reference evidence="9" key="1">
    <citation type="submission" date="2023-04" db="EMBL/GenBank/DDBJ databases">
        <title>Genomic diversity of scab-causing Streptomyces spp. in the province of Quebec, Canada.</title>
        <authorList>
            <person name="Biessy A."/>
            <person name="Cadieux M."/>
            <person name="Ciotola M."/>
            <person name="Filion M."/>
        </authorList>
    </citation>
    <scope>NUCLEOTIDE SEQUENCE</scope>
    <source>
        <strain evidence="9">B21-115</strain>
    </source>
</reference>
<keyword evidence="4 7" id="KW-1133">Transmembrane helix</keyword>
<dbReference type="InterPro" id="IPR050250">
    <property type="entry name" value="Macrolide_Exporter_MacB"/>
</dbReference>
<keyword evidence="3 7" id="KW-0812">Transmembrane</keyword>
<evidence type="ECO:0000256" key="5">
    <source>
        <dbReference type="ARBA" id="ARBA00023136"/>
    </source>
</evidence>
<feature type="domain" description="ABC3 transporter permease C-terminal" evidence="8">
    <location>
        <begin position="611"/>
        <end position="718"/>
    </location>
</feature>
<proteinExistence type="inferred from homology"/>
<evidence type="ECO:0000256" key="2">
    <source>
        <dbReference type="ARBA" id="ARBA00022475"/>
    </source>
</evidence>
<dbReference type="Pfam" id="PF02687">
    <property type="entry name" value="FtsX"/>
    <property type="match status" value="2"/>
</dbReference>
<evidence type="ECO:0000256" key="7">
    <source>
        <dbReference type="SAM" id="Phobius"/>
    </source>
</evidence>
<feature type="transmembrane region" description="Helical" evidence="7">
    <location>
        <begin position="206"/>
        <end position="234"/>
    </location>
</feature>
<accession>A0ABU8AP63</accession>
<comment type="similarity">
    <text evidence="6">Belongs to the ABC-4 integral membrane protein family.</text>
</comment>
<evidence type="ECO:0000256" key="1">
    <source>
        <dbReference type="ARBA" id="ARBA00004651"/>
    </source>
</evidence>
<dbReference type="PANTHER" id="PTHR30572">
    <property type="entry name" value="MEMBRANE COMPONENT OF TRANSPORTER-RELATED"/>
    <property type="match status" value="1"/>
</dbReference>
<feature type="transmembrane region" description="Helical" evidence="7">
    <location>
        <begin position="652"/>
        <end position="681"/>
    </location>
</feature>
<feature type="domain" description="ABC3 transporter permease C-terminal" evidence="8">
    <location>
        <begin position="163"/>
        <end position="284"/>
    </location>
</feature>
<evidence type="ECO:0000313" key="9">
    <source>
        <dbReference type="EMBL" id="MEH0635472.1"/>
    </source>
</evidence>
<protein>
    <submittedName>
        <fullName evidence="9">ABC transporter permease</fullName>
    </submittedName>
</protein>
<dbReference type="Proteomes" id="UP001310290">
    <property type="component" value="Unassembled WGS sequence"/>
</dbReference>
<feature type="transmembrane region" description="Helical" evidence="7">
    <location>
        <begin position="12"/>
        <end position="37"/>
    </location>
</feature>
<dbReference type="PANTHER" id="PTHR30572:SF4">
    <property type="entry name" value="ABC TRANSPORTER PERMEASE YTRF"/>
    <property type="match status" value="1"/>
</dbReference>
<evidence type="ECO:0000259" key="8">
    <source>
        <dbReference type="Pfam" id="PF02687"/>
    </source>
</evidence>
<evidence type="ECO:0000256" key="3">
    <source>
        <dbReference type="ARBA" id="ARBA00022692"/>
    </source>
</evidence>
<dbReference type="RefSeq" id="WP_334659246.1">
    <property type="nucleotide sequence ID" value="NZ_JARULZ010000001.1"/>
</dbReference>
<feature type="transmembrane region" description="Helical" evidence="7">
    <location>
        <begin position="339"/>
        <end position="372"/>
    </location>
</feature>
<gene>
    <name evidence="9" type="ORF">QBA35_19435</name>
</gene>
<organism evidence="9 10">
    <name type="scientific">Streptomyces bottropensis</name>
    <dbReference type="NCBI Taxonomy" id="42235"/>
    <lineage>
        <taxon>Bacteria</taxon>
        <taxon>Bacillati</taxon>
        <taxon>Actinomycetota</taxon>
        <taxon>Actinomycetes</taxon>
        <taxon>Kitasatosporales</taxon>
        <taxon>Streptomycetaceae</taxon>
        <taxon>Streptomyces</taxon>
    </lineage>
</organism>
<dbReference type="EMBL" id="JARULZ010000001">
    <property type="protein sequence ID" value="MEH0635472.1"/>
    <property type="molecule type" value="Genomic_DNA"/>
</dbReference>
<evidence type="ECO:0000313" key="10">
    <source>
        <dbReference type="Proteomes" id="UP001310290"/>
    </source>
</evidence>
<feature type="transmembrane region" description="Helical" evidence="7">
    <location>
        <begin position="254"/>
        <end position="276"/>
    </location>
</feature>
<feature type="transmembrane region" description="Helical" evidence="7">
    <location>
        <begin position="163"/>
        <end position="185"/>
    </location>
</feature>
<evidence type="ECO:0000256" key="6">
    <source>
        <dbReference type="ARBA" id="ARBA00038076"/>
    </source>
</evidence>
<evidence type="ECO:0000256" key="4">
    <source>
        <dbReference type="ARBA" id="ARBA00022989"/>
    </source>
</evidence>
<name>A0ABU8AP63_9ACTN</name>
<sequence>MLTLSSLRTRWAALLGSFVAVALGVGVMTAMGLGLAASLDPPARAPERFGSSPVVVAGQDRLTVEVRRGPGSARVSKRLAYPHPVDERLVAELRALGPVTTDGGGRGSAGPDAVGVDAPAADVRAVVGDRARVLTGDARRQVDPGHERDAEALVAVNSLLGTAGGVTTFVSVFVTASTFAFVVALRRREFGLLRMAGATPGQVRRLLLGEALAVGVVASGAGCALGAWGAPVLVRELVDGGVAPTWFAVPDAVVWPYHVAFWTGVSVALAGAWTAARRAGRIGPAEALREASVDTGVLPLSRRVLGAALLAGGLGLLAWKVGTDPADLLKRKTYTTQPMLLVTAAAALAPLLVRPVVRLLGAALPGATGLLIRENAATSVRRTAAVAAPVLVTVALAGSLLGAAGTVARAKGAEAEARTRADFVVTGARADDVVTGGRGTAGGGRVPGATVAGSASTAVYVVEEGSALVRSEARAVTDVPAFAAVSRLPVVAGDVRDLDDRSIVVNEEWERHRVGDRVRVWLGDGRPVRLRIAAVLARGTGDNGAYVTSANAGGALVDRAEVRVDGGADRAGVAAALGRAAGTGATVRPAEEWLAANRPGTGAQTRLGFLVVLGIALVYAAISLAGTLVMATSARGAELRSLRLAGATRGQVRVVVVGEALVAVLVGVVLGAAVTVVNLTGVAAALGVLSAPVGVRVPWEVVGACVGACGAVAVVAAGGAAGGAAGRAGR</sequence>
<keyword evidence="10" id="KW-1185">Reference proteome</keyword>
<feature type="transmembrane region" description="Helical" evidence="7">
    <location>
        <begin position="384"/>
        <end position="404"/>
    </location>
</feature>
<dbReference type="InterPro" id="IPR003838">
    <property type="entry name" value="ABC3_permease_C"/>
</dbReference>
<comment type="caution">
    <text evidence="9">The sequence shown here is derived from an EMBL/GenBank/DDBJ whole genome shotgun (WGS) entry which is preliminary data.</text>
</comment>
<feature type="transmembrane region" description="Helical" evidence="7">
    <location>
        <begin position="607"/>
        <end position="631"/>
    </location>
</feature>